<dbReference type="GeneID" id="57094880"/>
<name>A0A9Q5ZFZ4_NOSLI</name>
<sequence>MVIRFVAFDKLDGIPHIIVDSGETASTELVLSHWPGVQTPVSLKSDLSTGIVMNYLRQGYPHPKVSVVSASHFDVDALVSVYAMVNPEQTMKHWRLWLDVARAGDFRYSQSTIARRLAALCDSWASRDRSPLGAKAFDQPIARVTEMLFQDLLLRLDEICKNLQRYKPLWEEEENSYAQTWEMVKSGLITVEEYDDQELSIIRLSDRLINRLVDQHQSRYFGLSQFVIHEIARHFTILIGLDRYYQVVQRYESWVQYCSRPIRLRPDFAALVELLNELEGEKWCYEGVWKLAPMMWLASQQQSKLDESQFISLVCSFLELAPVAWNPSTLA</sequence>
<dbReference type="AlphaFoldDB" id="A0A9Q5ZFZ4"/>
<proteinExistence type="predicted"/>
<comment type="caution">
    <text evidence="1">The sequence shown here is derived from an EMBL/GenBank/DDBJ whole genome shotgun (WGS) entry which is preliminary data.</text>
</comment>
<protein>
    <submittedName>
        <fullName evidence="1">Uncharacterized protein</fullName>
    </submittedName>
</protein>
<evidence type="ECO:0000313" key="1">
    <source>
        <dbReference type="EMBL" id="PHK06345.1"/>
    </source>
</evidence>
<dbReference type="Pfam" id="PF20392">
    <property type="entry name" value="DUF6687"/>
    <property type="match status" value="1"/>
</dbReference>
<dbReference type="Proteomes" id="UP000222310">
    <property type="component" value="Unassembled WGS sequence"/>
</dbReference>
<dbReference type="InterPro" id="IPR046509">
    <property type="entry name" value="DUF6687"/>
</dbReference>
<accession>A0A9Q5ZFZ4</accession>
<gene>
    <name evidence="1" type="ORF">VF08_04750</name>
</gene>
<dbReference type="RefSeq" id="WP_099070008.1">
    <property type="nucleotide sequence ID" value="NZ_LAHD01000008.1"/>
</dbReference>
<dbReference type="EMBL" id="LAHD01000008">
    <property type="protein sequence ID" value="PHK06345.1"/>
    <property type="molecule type" value="Genomic_DNA"/>
</dbReference>
<reference evidence="1 2" key="1">
    <citation type="submission" date="2015-02" db="EMBL/GenBank/DDBJ databases">
        <title>Nostoc linckia genome annotation.</title>
        <authorList>
            <person name="Zhou Z."/>
        </authorList>
    </citation>
    <scope>NUCLEOTIDE SEQUENCE [LARGE SCALE GENOMIC DNA]</scope>
    <source>
        <strain evidence="2">z8</strain>
    </source>
</reference>
<organism evidence="1 2">
    <name type="scientific">Nostoc linckia z8</name>
    <dbReference type="NCBI Taxonomy" id="1628746"/>
    <lineage>
        <taxon>Bacteria</taxon>
        <taxon>Bacillati</taxon>
        <taxon>Cyanobacteriota</taxon>
        <taxon>Cyanophyceae</taxon>
        <taxon>Nostocales</taxon>
        <taxon>Nostocaceae</taxon>
        <taxon>Nostoc</taxon>
    </lineage>
</organism>
<evidence type="ECO:0000313" key="2">
    <source>
        <dbReference type="Proteomes" id="UP000222310"/>
    </source>
</evidence>